<gene>
    <name evidence="1" type="ORF">J2I47_24310</name>
</gene>
<evidence type="ECO:0000313" key="2">
    <source>
        <dbReference type="Proteomes" id="UP000664034"/>
    </source>
</evidence>
<protein>
    <submittedName>
        <fullName evidence="1">Aminoglycoside phosphotransferase</fullName>
    </submittedName>
</protein>
<comment type="caution">
    <text evidence="1">The sequence shown here is derived from an EMBL/GenBank/DDBJ whole genome shotgun (WGS) entry which is preliminary data.</text>
</comment>
<dbReference type="EMBL" id="JAFMYV010000016">
    <property type="protein sequence ID" value="MBO0939693.1"/>
    <property type="molecule type" value="Genomic_DNA"/>
</dbReference>
<accession>A0A939GNH9</accession>
<dbReference type="Gene3D" id="1.10.30.50">
    <property type="match status" value="1"/>
</dbReference>
<organism evidence="1 2">
    <name type="scientific">Fibrella rubiginis</name>
    <dbReference type="NCBI Taxonomy" id="2817060"/>
    <lineage>
        <taxon>Bacteria</taxon>
        <taxon>Pseudomonadati</taxon>
        <taxon>Bacteroidota</taxon>
        <taxon>Cytophagia</taxon>
        <taxon>Cytophagales</taxon>
        <taxon>Spirosomataceae</taxon>
        <taxon>Fibrella</taxon>
    </lineage>
</organism>
<sequence length="272" mass="30970">MIRLTVPTLQPGTIDLLKQYQQELTAVGDYTAQVRSVEAKFNKYNTRTNAAFSEVRARLVDMCCGAIRCHYCEDSEGDSVEHHAPKSLYPNLCFDWDNFLYACTSCNRPKRTQYAVFDAITSAVIHVPGHPRKSDGEQLAPPPAGVPVLLNPRIDNPLDYLFLDIQGRFEFSIFVQPGTSAYERAEYTRNTLRLNRPALYQAREAAYTSFRTALENYVSLKNANGPQHQLVKIQQVIQRAHHQTVWQEMKRQHNKIPELATLFAQAPEALGW</sequence>
<name>A0A939GNH9_9BACT</name>
<reference evidence="1" key="1">
    <citation type="submission" date="2021-03" db="EMBL/GenBank/DDBJ databases">
        <title>Fibrella sp. HMF5335 genome sequencing and assembly.</title>
        <authorList>
            <person name="Kang H."/>
            <person name="Kim H."/>
            <person name="Bae S."/>
            <person name="Joh K."/>
        </authorList>
    </citation>
    <scope>NUCLEOTIDE SEQUENCE</scope>
    <source>
        <strain evidence="1">HMF5335</strain>
    </source>
</reference>
<proteinExistence type="predicted"/>
<evidence type="ECO:0000313" key="1">
    <source>
        <dbReference type="EMBL" id="MBO0939693.1"/>
    </source>
</evidence>
<dbReference type="AlphaFoldDB" id="A0A939GNH9"/>
<keyword evidence="2" id="KW-1185">Reference proteome</keyword>
<dbReference type="RefSeq" id="WP_207367221.1">
    <property type="nucleotide sequence ID" value="NZ_JAFMYV010000016.1"/>
</dbReference>
<dbReference type="Proteomes" id="UP000664034">
    <property type="component" value="Unassembled WGS sequence"/>
</dbReference>